<keyword evidence="1" id="KW-0175">Coiled coil</keyword>
<sequence>MELLLPVILFALTLILIFSLRAEDKRNRRLDLMKKKLQQYSREVETVQSQFKETSQQAEEKINRKVQQANQVVLNLEEQILDLQSRSQDLAKLQEVLNNYRDVLKQLGNTTEQAEIRIGQVKKEIDRVEKVRDTLDSFDGRIADFKTGFAGTLTETNEAMSHFREDLFRLQEASLEKMQTYAEEVRETERKNQIRIASHAEVLKANEEASLEKVSLFTEKCRQLADEGEQSLGSFKEQVKKELEKASEELHERQENLEQVKKQLDQAFEAYLGRLASIDEEAKGRAEVSLETFAKECSLRMDRLFENSVGRTDLAFRSMMEIISQFLDELGNRIEKAESLILPEGESSQVLGAIKNVQDSMVENEARVDARDETANPALETEELTEIEDLAESSTEDGSLPWIEFIPQGEEEVINLDDEEEKNT</sequence>
<name>G8QRM2_SPHPG</name>
<dbReference type="NCBIfam" id="NF047514">
    <property type="entry name" value="SpiroCoCo_N"/>
    <property type="match status" value="1"/>
</dbReference>
<dbReference type="STRING" id="158190.SpiGrapes_2168"/>
<gene>
    <name evidence="2" type="ordered locus">SpiGrapes_2168</name>
</gene>
<dbReference type="OrthoDB" id="10004273at2"/>
<evidence type="ECO:0000313" key="2">
    <source>
        <dbReference type="EMBL" id="AEV29944.1"/>
    </source>
</evidence>
<dbReference type="NCBIfam" id="NF047516">
    <property type="entry name" value="LA_3659_fam"/>
    <property type="match status" value="1"/>
</dbReference>
<proteinExistence type="predicted"/>
<keyword evidence="3" id="KW-1185">Reference proteome</keyword>
<dbReference type="Proteomes" id="UP000005632">
    <property type="component" value="Chromosome"/>
</dbReference>
<evidence type="ECO:0000313" key="3">
    <source>
        <dbReference type="Proteomes" id="UP000005632"/>
    </source>
</evidence>
<accession>G8QRM2</accession>
<protein>
    <submittedName>
        <fullName evidence="2">Uncharacterized protein</fullName>
    </submittedName>
</protein>
<organism evidence="2 3">
    <name type="scientific">Sphaerochaeta pleomorpha (strain ATCC BAA-1885 / DSM 22778 / Grapes)</name>
    <dbReference type="NCBI Taxonomy" id="158190"/>
    <lineage>
        <taxon>Bacteria</taxon>
        <taxon>Pseudomonadati</taxon>
        <taxon>Spirochaetota</taxon>
        <taxon>Spirochaetia</taxon>
        <taxon>Spirochaetales</taxon>
        <taxon>Sphaerochaetaceae</taxon>
        <taxon>Sphaerochaeta</taxon>
    </lineage>
</organism>
<feature type="coiled-coil region" evidence="1">
    <location>
        <begin position="236"/>
        <end position="270"/>
    </location>
</feature>
<reference evidence="2 3" key="1">
    <citation type="submission" date="2011-11" db="EMBL/GenBank/DDBJ databases">
        <title>Complete sequence of Spirochaeta sp. grapes.</title>
        <authorList>
            <consortium name="US DOE Joint Genome Institute"/>
            <person name="Lucas S."/>
            <person name="Han J."/>
            <person name="Lapidus A."/>
            <person name="Cheng J.-F."/>
            <person name="Goodwin L."/>
            <person name="Pitluck S."/>
            <person name="Peters L."/>
            <person name="Ovchinnikova G."/>
            <person name="Munk A.C."/>
            <person name="Detter J.C."/>
            <person name="Han C."/>
            <person name="Tapia R."/>
            <person name="Land M."/>
            <person name="Hauser L."/>
            <person name="Kyrpides N."/>
            <person name="Ivanova N."/>
            <person name="Pagani I."/>
            <person name="Ritalahtilisa K."/>
            <person name="Loeffler F."/>
            <person name="Woyke T."/>
        </authorList>
    </citation>
    <scope>NUCLEOTIDE SEQUENCE [LARGE SCALE GENOMIC DNA]</scope>
    <source>
        <strain evidence="3">ATCC BAA-1885 / DSM 22778 / Grapes</strain>
    </source>
</reference>
<dbReference type="KEGG" id="sgp:SpiGrapes_2168"/>
<evidence type="ECO:0000256" key="1">
    <source>
        <dbReference type="SAM" id="Coils"/>
    </source>
</evidence>
<feature type="coiled-coil region" evidence="1">
    <location>
        <begin position="30"/>
        <end position="131"/>
    </location>
</feature>
<dbReference type="eggNOG" id="COG1196">
    <property type="taxonomic scope" value="Bacteria"/>
</dbReference>
<dbReference type="RefSeq" id="WP_014270785.1">
    <property type="nucleotide sequence ID" value="NC_016633.1"/>
</dbReference>
<dbReference type="EMBL" id="CP003155">
    <property type="protein sequence ID" value="AEV29944.1"/>
    <property type="molecule type" value="Genomic_DNA"/>
</dbReference>
<dbReference type="HOGENOM" id="CLU_647055_0_0_12"/>
<dbReference type="AlphaFoldDB" id="G8QRM2"/>